<dbReference type="Proteomes" id="UP000000226">
    <property type="component" value="Chromosome 10"/>
</dbReference>
<keyword evidence="2" id="KW-0677">Repeat</keyword>
<keyword evidence="3" id="KW-0611">Plant defense</keyword>
<dbReference type="Gramene" id="ESW06185">
    <property type="protein sequence ID" value="ESW06185"/>
    <property type="gene ID" value="PHAVU_010G027300g"/>
</dbReference>
<dbReference type="AlphaFoldDB" id="V7ALS6"/>
<dbReference type="InterPro" id="IPR000157">
    <property type="entry name" value="TIR_dom"/>
</dbReference>
<dbReference type="Gene3D" id="3.40.50.300">
    <property type="entry name" value="P-loop containing nucleotide triphosphate hydrolases"/>
    <property type="match status" value="1"/>
</dbReference>
<dbReference type="InterPro" id="IPR032675">
    <property type="entry name" value="LRR_dom_sf"/>
</dbReference>
<dbReference type="eggNOG" id="ENOG502QQJE">
    <property type="taxonomic scope" value="Eukaryota"/>
</dbReference>
<dbReference type="PANTHER" id="PTHR11017:SF560">
    <property type="entry name" value="RESISTANCE PROTEIN (TIR-NBS-LRR CLASS), PUTATIVE-RELATED"/>
    <property type="match status" value="1"/>
</dbReference>
<dbReference type="InterPro" id="IPR002182">
    <property type="entry name" value="NB-ARC"/>
</dbReference>
<dbReference type="Pfam" id="PF23282">
    <property type="entry name" value="WHD_ROQ1"/>
    <property type="match status" value="1"/>
</dbReference>
<sequence length="1000" mass="113976">MTSSIPSMELASSTSKLPRMYDVLINFTGEDIQRKFVSHLNSALSAVGFTTFLHHPNAHNPIHIQQPILNLSRVAIVVFTKTYSQSAWCLHQLQQIIRWKETYCRHVLPVYYEIEPSDVRLQKGDFGKALKETAHQTFSGQQLEHAMSKWSHALTKAANFFGWDESNYRSDAELVDKIVKTVLNLPVLSATKFPVGLQYQVEDLIGTIKSKSTEVCRIAICGQGGSGKTTLAKAIYHQIHDTFTEKSFIEDIGQVIGIRGDLGLLEQLLSDVLKTKVEIDSFEMGRRMIRERLSGKRVLIVLDDVPPFDATLLWECRHWYGRGSVIIITTTPEKLPMIYQTDSIFQVELMNSDESLELLSWHAFKEAKPKEDYRFLAERVVAYCGGLPLALEVIESYLYERTKEEWNRVLLKLKKIPDRKFDQILKISFDGLCNQMEKKLFLDLCCSFVGKGRAYVTKILNGCGIDPDSEIRVLTERSLIRVNKNNKLGMHPLLRQMGREIIRQISRKETGKNSQLCFDKDAEYVLSENTLFSSKGTKVIQRLPIGSDFLERYSLEARDASRRLEFAGHSEYHSKKLRWISMQGFSSEYLPNDFYLHDAIVIDLKHSLLRFVWKEPQVLAWLKVLNLSHSKYLKETPDFSGLPSLEQLILKDCPRLREVHQSIGCLCNLILLNLKDCTSLSNLPEEIYKLKCLKTLILSGCSKMDLMENDRVRMKSLITIIAENTVMKQLPFTIVSRKSIGYISLRGFEESSHNLFPSIIRSRMSPTTNPLSYIHSFMHTEDNSWDDIAPLLSSLANLRSVLVQCDAEFQLSKQVKTILAEYGANITESVISKHHLRYFLTGVGRYKQFFNTGSSSIPKIFESSELCDAYLPGDNDPYWLAHMGEGHSVSFTVPQDRVVKGMALCVVYLSTSEIIEPALSTVLIVNYTKCTCQIHNHGTVISFNNEDWADIMSNLGSKDKVEIFVSFGNELVVKNTAVYLICSESNDLEKEPVPKKKIFY</sequence>
<evidence type="ECO:0000259" key="4">
    <source>
        <dbReference type="PROSITE" id="PS50104"/>
    </source>
</evidence>
<evidence type="ECO:0000313" key="5">
    <source>
        <dbReference type="EMBL" id="ESW06185.1"/>
    </source>
</evidence>
<dbReference type="GO" id="GO:0006952">
    <property type="term" value="P:defense response"/>
    <property type="evidence" value="ECO:0007669"/>
    <property type="project" value="UniProtKB-KW"/>
</dbReference>
<dbReference type="STRING" id="3885.V7ALS6"/>
<evidence type="ECO:0000256" key="1">
    <source>
        <dbReference type="ARBA" id="ARBA00022614"/>
    </source>
</evidence>
<gene>
    <name evidence="5" type="ORF">PHAVU_010G027300g</name>
</gene>
<dbReference type="Pfam" id="PF00931">
    <property type="entry name" value="NB-ARC"/>
    <property type="match status" value="1"/>
</dbReference>
<dbReference type="PRINTS" id="PR00364">
    <property type="entry name" value="DISEASERSIST"/>
</dbReference>
<dbReference type="InterPro" id="IPR027417">
    <property type="entry name" value="P-loop_NTPase"/>
</dbReference>
<protein>
    <recommendedName>
        <fullName evidence="4">TIR domain-containing protein</fullName>
    </recommendedName>
</protein>
<dbReference type="InterPro" id="IPR036390">
    <property type="entry name" value="WH_DNA-bd_sf"/>
</dbReference>
<dbReference type="PROSITE" id="PS50104">
    <property type="entry name" value="TIR"/>
    <property type="match status" value="1"/>
</dbReference>
<evidence type="ECO:0000313" key="6">
    <source>
        <dbReference type="Proteomes" id="UP000000226"/>
    </source>
</evidence>
<dbReference type="SUPFAM" id="SSF52200">
    <property type="entry name" value="Toll/Interleukin receptor TIR domain"/>
    <property type="match status" value="1"/>
</dbReference>
<dbReference type="Gene3D" id="3.80.10.10">
    <property type="entry name" value="Ribonuclease Inhibitor"/>
    <property type="match status" value="1"/>
</dbReference>
<dbReference type="InterPro" id="IPR058192">
    <property type="entry name" value="WHD_ROQ1-like"/>
</dbReference>
<dbReference type="SUPFAM" id="SSF46785">
    <property type="entry name" value="Winged helix' DNA-binding domain"/>
    <property type="match status" value="1"/>
</dbReference>
<dbReference type="EMBL" id="CM002297">
    <property type="protein sequence ID" value="ESW06185.1"/>
    <property type="molecule type" value="Genomic_DNA"/>
</dbReference>
<feature type="domain" description="TIR" evidence="4">
    <location>
        <begin position="19"/>
        <end position="186"/>
    </location>
</feature>
<dbReference type="GO" id="GO:0043531">
    <property type="term" value="F:ADP binding"/>
    <property type="evidence" value="ECO:0007669"/>
    <property type="project" value="InterPro"/>
</dbReference>
<dbReference type="SUPFAM" id="SSF52058">
    <property type="entry name" value="L domain-like"/>
    <property type="match status" value="1"/>
</dbReference>
<dbReference type="SUPFAM" id="SSF52540">
    <property type="entry name" value="P-loop containing nucleoside triphosphate hydrolases"/>
    <property type="match status" value="1"/>
</dbReference>
<organism evidence="5 6">
    <name type="scientific">Phaseolus vulgaris</name>
    <name type="common">Kidney bean</name>
    <name type="synonym">French bean</name>
    <dbReference type="NCBI Taxonomy" id="3885"/>
    <lineage>
        <taxon>Eukaryota</taxon>
        <taxon>Viridiplantae</taxon>
        <taxon>Streptophyta</taxon>
        <taxon>Embryophyta</taxon>
        <taxon>Tracheophyta</taxon>
        <taxon>Spermatophyta</taxon>
        <taxon>Magnoliopsida</taxon>
        <taxon>eudicotyledons</taxon>
        <taxon>Gunneridae</taxon>
        <taxon>Pentapetalae</taxon>
        <taxon>rosids</taxon>
        <taxon>fabids</taxon>
        <taxon>Fabales</taxon>
        <taxon>Fabaceae</taxon>
        <taxon>Papilionoideae</taxon>
        <taxon>50 kb inversion clade</taxon>
        <taxon>NPAAA clade</taxon>
        <taxon>indigoferoid/millettioid clade</taxon>
        <taxon>Phaseoleae</taxon>
        <taxon>Phaseolus</taxon>
    </lineage>
</organism>
<reference evidence="6" key="1">
    <citation type="journal article" date="2014" name="Nat. Genet.">
        <title>A reference genome for common bean and genome-wide analysis of dual domestications.</title>
        <authorList>
            <person name="Schmutz J."/>
            <person name="McClean P.E."/>
            <person name="Mamidi S."/>
            <person name="Wu G.A."/>
            <person name="Cannon S.B."/>
            <person name="Grimwood J."/>
            <person name="Jenkins J."/>
            <person name="Shu S."/>
            <person name="Song Q."/>
            <person name="Chavarro C."/>
            <person name="Torres-Torres M."/>
            <person name="Geffroy V."/>
            <person name="Moghaddam S.M."/>
            <person name="Gao D."/>
            <person name="Abernathy B."/>
            <person name="Barry K."/>
            <person name="Blair M."/>
            <person name="Brick M.A."/>
            <person name="Chovatia M."/>
            <person name="Gepts P."/>
            <person name="Goodstein D.M."/>
            <person name="Gonzales M."/>
            <person name="Hellsten U."/>
            <person name="Hyten D.L."/>
            <person name="Jia G."/>
            <person name="Kelly J.D."/>
            <person name="Kudrna D."/>
            <person name="Lee R."/>
            <person name="Richard M.M."/>
            <person name="Miklas P.N."/>
            <person name="Osorno J.M."/>
            <person name="Rodrigues J."/>
            <person name="Thareau V."/>
            <person name="Urrea C.A."/>
            <person name="Wang M."/>
            <person name="Yu Y."/>
            <person name="Zhang M."/>
            <person name="Wing R.A."/>
            <person name="Cregan P.B."/>
            <person name="Rokhsar D.S."/>
            <person name="Jackson S.A."/>
        </authorList>
    </citation>
    <scope>NUCLEOTIDE SEQUENCE [LARGE SCALE GENOMIC DNA]</scope>
    <source>
        <strain evidence="6">cv. G19833</strain>
    </source>
</reference>
<dbReference type="Gene3D" id="3.40.50.10140">
    <property type="entry name" value="Toll/interleukin-1 receptor homology (TIR) domain"/>
    <property type="match status" value="1"/>
</dbReference>
<dbReference type="InterPro" id="IPR035897">
    <property type="entry name" value="Toll_tir_struct_dom_sf"/>
</dbReference>
<accession>V7ALS6</accession>
<dbReference type="InterPro" id="IPR042197">
    <property type="entry name" value="Apaf_helical"/>
</dbReference>
<dbReference type="OrthoDB" id="1412580at2759"/>
<dbReference type="SMR" id="V7ALS6"/>
<dbReference type="InterPro" id="IPR044974">
    <property type="entry name" value="Disease_R_plants"/>
</dbReference>
<keyword evidence="1" id="KW-0433">Leucine-rich repeat</keyword>
<dbReference type="PANTHER" id="PTHR11017">
    <property type="entry name" value="LEUCINE-RICH REPEAT-CONTAINING PROTEIN"/>
    <property type="match status" value="1"/>
</dbReference>
<dbReference type="GO" id="GO:0007165">
    <property type="term" value="P:signal transduction"/>
    <property type="evidence" value="ECO:0007669"/>
    <property type="project" value="InterPro"/>
</dbReference>
<evidence type="ECO:0000256" key="2">
    <source>
        <dbReference type="ARBA" id="ARBA00022737"/>
    </source>
</evidence>
<evidence type="ECO:0000256" key="3">
    <source>
        <dbReference type="ARBA" id="ARBA00022821"/>
    </source>
</evidence>
<keyword evidence="6" id="KW-1185">Reference proteome</keyword>
<dbReference type="Gene3D" id="1.10.8.430">
    <property type="entry name" value="Helical domain of apoptotic protease-activating factors"/>
    <property type="match status" value="1"/>
</dbReference>
<dbReference type="SMART" id="SM00255">
    <property type="entry name" value="TIR"/>
    <property type="match status" value="1"/>
</dbReference>
<name>V7ALS6_PHAVU</name>
<dbReference type="Pfam" id="PF01582">
    <property type="entry name" value="TIR"/>
    <property type="match status" value="1"/>
</dbReference>
<proteinExistence type="predicted"/>